<dbReference type="EMBL" id="MU394295">
    <property type="protein sequence ID" value="KAI6089484.1"/>
    <property type="molecule type" value="Genomic_DNA"/>
</dbReference>
<accession>A0ACC0D9U1</accession>
<reference evidence="1 2" key="1">
    <citation type="journal article" date="2022" name="New Phytol.">
        <title>Ecological generalism drives hyperdiversity of secondary metabolite gene clusters in xylarialean endophytes.</title>
        <authorList>
            <person name="Franco M.E.E."/>
            <person name="Wisecaver J.H."/>
            <person name="Arnold A.E."/>
            <person name="Ju Y.M."/>
            <person name="Slot J.C."/>
            <person name="Ahrendt S."/>
            <person name="Moore L.P."/>
            <person name="Eastman K.E."/>
            <person name="Scott K."/>
            <person name="Konkel Z."/>
            <person name="Mondo S.J."/>
            <person name="Kuo A."/>
            <person name="Hayes R.D."/>
            <person name="Haridas S."/>
            <person name="Andreopoulos B."/>
            <person name="Riley R."/>
            <person name="LaButti K."/>
            <person name="Pangilinan J."/>
            <person name="Lipzen A."/>
            <person name="Amirebrahimi M."/>
            <person name="Yan J."/>
            <person name="Adam C."/>
            <person name="Keymanesh K."/>
            <person name="Ng V."/>
            <person name="Louie K."/>
            <person name="Northen T."/>
            <person name="Drula E."/>
            <person name="Henrissat B."/>
            <person name="Hsieh H.M."/>
            <person name="Youens-Clark K."/>
            <person name="Lutzoni F."/>
            <person name="Miadlikowska J."/>
            <person name="Eastwood D.C."/>
            <person name="Hamelin R.C."/>
            <person name="Grigoriev I.V."/>
            <person name="U'Ren J.M."/>
        </authorList>
    </citation>
    <scope>NUCLEOTIDE SEQUENCE [LARGE SCALE GENOMIC DNA]</scope>
    <source>
        <strain evidence="1 2">ER1909</strain>
    </source>
</reference>
<proteinExistence type="predicted"/>
<name>A0ACC0D9U1_9PEZI</name>
<comment type="caution">
    <text evidence="1">The sequence shown here is derived from an EMBL/GenBank/DDBJ whole genome shotgun (WGS) entry which is preliminary data.</text>
</comment>
<protein>
    <submittedName>
        <fullName evidence="1">Uncharacterized protein</fullName>
    </submittedName>
</protein>
<dbReference type="Proteomes" id="UP001497680">
    <property type="component" value="Unassembled WGS sequence"/>
</dbReference>
<evidence type="ECO:0000313" key="2">
    <source>
        <dbReference type="Proteomes" id="UP001497680"/>
    </source>
</evidence>
<organism evidence="1 2">
    <name type="scientific">Hypoxylon rubiginosum</name>
    <dbReference type="NCBI Taxonomy" id="110542"/>
    <lineage>
        <taxon>Eukaryota</taxon>
        <taxon>Fungi</taxon>
        <taxon>Dikarya</taxon>
        <taxon>Ascomycota</taxon>
        <taxon>Pezizomycotina</taxon>
        <taxon>Sordariomycetes</taxon>
        <taxon>Xylariomycetidae</taxon>
        <taxon>Xylariales</taxon>
        <taxon>Hypoxylaceae</taxon>
        <taxon>Hypoxylon</taxon>
    </lineage>
</organism>
<gene>
    <name evidence="1" type="ORF">F4821DRAFT_56851</name>
</gene>
<keyword evidence="2" id="KW-1185">Reference proteome</keyword>
<evidence type="ECO:0000313" key="1">
    <source>
        <dbReference type="EMBL" id="KAI6089484.1"/>
    </source>
</evidence>
<sequence>MAPVKANRKVPKASGRGTGKKPRESPAAKAARLRKERAAKAAEKEAAREEEKRKRRKQVEKLEKPTDSMYDSLALTRTQTEPHKRPADDDCADDDRGKNKRARLAEKLERPPSPSYYYLNSLFASMSLDPLKALGTLAKLPTEVRDDILRNILISNGDIRVFRDWSLVYPRKKPGLDLAILRTCRVLQLQGLRILFGENTFLYDIRDPANHLPHTHRIIRTVFDNCVVPIAKYGHLVRHIKIHVSSNRLTLPNIDKFAKAINKFGPSGGLFEPANLHTLTLEFPAWFGDADSVQAWSFFTPGVRDALVKLNVQFIRVVAMMPGKKARGPYEYVVDLRSFHKQKQMENSKTKATKHEKERLEAAVRTSKAQLYNIPHRLFELTISGLEKANEKKVFWTEVEKPQKPATHSMCTYARSRRQLANLTTQPSRNAVMEWLEGIEIEA</sequence>